<accession>A0A0D2CXY9</accession>
<evidence type="ECO:0000313" key="3">
    <source>
        <dbReference type="EMBL" id="KIW70016.1"/>
    </source>
</evidence>
<proteinExistence type="inferred from homology"/>
<dbReference type="AlphaFoldDB" id="A0A0D2CXY9"/>
<dbReference type="Gene3D" id="3.40.30.110">
    <property type="match status" value="2"/>
</dbReference>
<feature type="domain" description="GST N-terminal" evidence="2">
    <location>
        <begin position="302"/>
        <end position="382"/>
    </location>
</feature>
<evidence type="ECO:0000259" key="2">
    <source>
        <dbReference type="PROSITE" id="PS50404"/>
    </source>
</evidence>
<dbReference type="PROSITE" id="PS50404">
    <property type="entry name" value="GST_NTER"/>
    <property type="match status" value="1"/>
</dbReference>
<dbReference type="EMBL" id="KN846957">
    <property type="protein sequence ID" value="KIW70016.1"/>
    <property type="molecule type" value="Genomic_DNA"/>
</dbReference>
<dbReference type="PANTHER" id="PTHR34598">
    <property type="entry name" value="BLL6449 PROTEIN"/>
    <property type="match status" value="1"/>
</dbReference>
<dbReference type="GO" id="GO:0016491">
    <property type="term" value="F:oxidoreductase activity"/>
    <property type="evidence" value="ECO:0007669"/>
    <property type="project" value="InterPro"/>
</dbReference>
<protein>
    <recommendedName>
        <fullName evidence="2">GST N-terminal domain-containing protein</fullName>
    </recommendedName>
</protein>
<reference evidence="3 4" key="1">
    <citation type="submission" date="2015-01" db="EMBL/GenBank/DDBJ databases">
        <title>The Genome Sequence of Capronia semiimmersa CBS27337.</title>
        <authorList>
            <consortium name="The Broad Institute Genomics Platform"/>
            <person name="Cuomo C."/>
            <person name="de Hoog S."/>
            <person name="Gorbushina A."/>
            <person name="Stielow B."/>
            <person name="Teixiera M."/>
            <person name="Abouelleil A."/>
            <person name="Chapman S.B."/>
            <person name="Priest M."/>
            <person name="Young S.K."/>
            <person name="Wortman J."/>
            <person name="Nusbaum C."/>
            <person name="Birren B."/>
        </authorList>
    </citation>
    <scope>NUCLEOTIDE SEQUENCE [LARGE SCALE GENOMIC DNA]</scope>
    <source>
        <strain evidence="3 4">CBS 27337</strain>
    </source>
</reference>
<organism evidence="3 4">
    <name type="scientific">Phialophora macrospora</name>
    <dbReference type="NCBI Taxonomy" id="1851006"/>
    <lineage>
        <taxon>Eukaryota</taxon>
        <taxon>Fungi</taxon>
        <taxon>Dikarya</taxon>
        <taxon>Ascomycota</taxon>
        <taxon>Pezizomycotina</taxon>
        <taxon>Eurotiomycetes</taxon>
        <taxon>Chaetothyriomycetidae</taxon>
        <taxon>Chaetothyriales</taxon>
        <taxon>Herpotrichiellaceae</taxon>
        <taxon>Phialophora</taxon>
    </lineage>
</organism>
<dbReference type="InterPro" id="IPR036282">
    <property type="entry name" value="Glutathione-S-Trfase_C_sf"/>
</dbReference>
<dbReference type="STRING" id="5601.A0A0D2CXY9"/>
<dbReference type="SUPFAM" id="SSF47616">
    <property type="entry name" value="GST C-terminal domain-like"/>
    <property type="match status" value="1"/>
</dbReference>
<comment type="similarity">
    <text evidence="1">Belongs to the asaB hydroxylase/desaturase family.</text>
</comment>
<dbReference type="CDD" id="cd00570">
    <property type="entry name" value="GST_N_family"/>
    <property type="match status" value="1"/>
</dbReference>
<dbReference type="NCBIfam" id="NF041278">
    <property type="entry name" value="CmcJ_NvfI_EfuI"/>
    <property type="match status" value="1"/>
</dbReference>
<dbReference type="InterPro" id="IPR036249">
    <property type="entry name" value="Thioredoxin-like_sf"/>
</dbReference>
<dbReference type="HOGENOM" id="CLU_413304_0_0_1"/>
<dbReference type="InterPro" id="IPR044053">
    <property type="entry name" value="AsaB-like"/>
</dbReference>
<gene>
    <name evidence="3" type="ORF">PV04_02327</name>
</gene>
<dbReference type="InterPro" id="IPR058268">
    <property type="entry name" value="DUF7962"/>
</dbReference>
<dbReference type="PANTHER" id="PTHR34598:SF3">
    <property type="entry name" value="OXIDOREDUCTASE AN1597"/>
    <property type="match status" value="1"/>
</dbReference>
<keyword evidence="4" id="KW-1185">Reference proteome</keyword>
<dbReference type="SUPFAM" id="SSF52833">
    <property type="entry name" value="Thioredoxin-like"/>
    <property type="match status" value="1"/>
</dbReference>
<name>A0A0D2CXY9_9EURO</name>
<evidence type="ECO:0000256" key="1">
    <source>
        <dbReference type="ARBA" id="ARBA00023604"/>
    </source>
</evidence>
<sequence>MVSLARFKYLQWQRLYNEEKPFQIFVPVDSSGDKDMRETNLAFCEGEPVPVEDIRGHESSFSLHKNGFTVKKCSGQAYMDWSSSENIESRYLPTVEGLIRDEVPEVNRVFFFDWRIRRFEVDSRPERKIDLNNKLDHLAPAIHVHVDQTPGAVLKRVNAQLKEHAQDLLAGRVQVINAWKPLRSAVKDWPLAICDARTVQDSDLVAVDHVRRHYTGETYYVLQNKSHKWYFLSEQEPEEVLLFKNFDSHEPSSQSCPHASFRTSVPEELCQPRESIELDYPVGTDEEDFGRGMAAVGPSETPPVVLFGYDSSPFTQKVRLALRLKQIPYTFVIVPSMMPRPILKDNFNVTYRKIPVLAIGREIYIDTSLIVEALEHYFPTSLGYGSLYPSGHAAAYRSLIRGFTSYWTDRPLFRVTTGLIPGAVWRTNFGRDRANLIGHTLDAEKLERKVPQNLSGLDLQLSLLEPILAGGGKKWVFEGETPSAADVAVWYQLDWGEKISRGAGISDLTGGGTRDGSGEGMSSVFNRERYPELVSWFERFKDYLDRLPSTETRIERADDAGIKKTLERLRDTKLAEQVPMLPTPAGPHQELDKRSGLVKGAEVSIAPDDTGRDSPTVGTLLAIGPEEAIIRPQTTGEEGPRVGDVRIHFPRIGFVIRPVGQARL</sequence>
<dbReference type="Gene3D" id="1.20.1050.10">
    <property type="match status" value="1"/>
</dbReference>
<dbReference type="Pfam" id="PF25907">
    <property type="entry name" value="DUF7962"/>
    <property type="match status" value="1"/>
</dbReference>
<evidence type="ECO:0000313" key="4">
    <source>
        <dbReference type="Proteomes" id="UP000054266"/>
    </source>
</evidence>
<dbReference type="Proteomes" id="UP000054266">
    <property type="component" value="Unassembled WGS sequence"/>
</dbReference>
<dbReference type="InterPro" id="IPR004045">
    <property type="entry name" value="Glutathione_S-Trfase_N"/>
</dbReference>
<dbReference type="Pfam" id="PF13417">
    <property type="entry name" value="GST_N_3"/>
    <property type="match status" value="1"/>
</dbReference>